<proteinExistence type="predicted"/>
<keyword evidence="2" id="KW-1185">Reference proteome</keyword>
<reference evidence="1" key="1">
    <citation type="journal article" date="2022" name="bioRxiv">
        <title>Sequencing and chromosome-scale assembly of the giantPleurodeles waltlgenome.</title>
        <authorList>
            <person name="Brown T."/>
            <person name="Elewa A."/>
            <person name="Iarovenko S."/>
            <person name="Subramanian E."/>
            <person name="Araus A.J."/>
            <person name="Petzold A."/>
            <person name="Susuki M."/>
            <person name="Suzuki K.-i.T."/>
            <person name="Hayashi T."/>
            <person name="Toyoda A."/>
            <person name="Oliveira C."/>
            <person name="Osipova E."/>
            <person name="Leigh N.D."/>
            <person name="Simon A."/>
            <person name="Yun M.H."/>
        </authorList>
    </citation>
    <scope>NUCLEOTIDE SEQUENCE</scope>
    <source>
        <strain evidence="1">20211129_DDA</strain>
        <tissue evidence="1">Liver</tissue>
    </source>
</reference>
<organism evidence="1 2">
    <name type="scientific">Pleurodeles waltl</name>
    <name type="common">Iberian ribbed newt</name>
    <dbReference type="NCBI Taxonomy" id="8319"/>
    <lineage>
        <taxon>Eukaryota</taxon>
        <taxon>Metazoa</taxon>
        <taxon>Chordata</taxon>
        <taxon>Craniata</taxon>
        <taxon>Vertebrata</taxon>
        <taxon>Euteleostomi</taxon>
        <taxon>Amphibia</taxon>
        <taxon>Batrachia</taxon>
        <taxon>Caudata</taxon>
        <taxon>Salamandroidea</taxon>
        <taxon>Salamandridae</taxon>
        <taxon>Pleurodelinae</taxon>
        <taxon>Pleurodeles</taxon>
    </lineage>
</organism>
<gene>
    <name evidence="1" type="ORF">NDU88_002333</name>
</gene>
<name>A0AAV7TMA4_PLEWA</name>
<comment type="caution">
    <text evidence="1">The sequence shown here is derived from an EMBL/GenBank/DDBJ whole genome shotgun (WGS) entry which is preliminary data.</text>
</comment>
<evidence type="ECO:0000313" key="1">
    <source>
        <dbReference type="EMBL" id="KAJ1177069.1"/>
    </source>
</evidence>
<sequence>MDFRPGGKCTDVSIWWLYPAVLADALYRDSLREAIAEYFKVDQDMVTDCMIKWEAFKMVIRERCLSRSMGVQRCLSGSVHRYETYANDYSVSACMGEGEERGMVYVPDFWIC</sequence>
<dbReference type="EMBL" id="JANPWB010000006">
    <property type="protein sequence ID" value="KAJ1177069.1"/>
    <property type="molecule type" value="Genomic_DNA"/>
</dbReference>
<accession>A0AAV7TMA4</accession>
<evidence type="ECO:0000313" key="2">
    <source>
        <dbReference type="Proteomes" id="UP001066276"/>
    </source>
</evidence>
<dbReference type="AlphaFoldDB" id="A0AAV7TMA4"/>
<protein>
    <submittedName>
        <fullName evidence="1">Uncharacterized protein</fullName>
    </submittedName>
</protein>
<dbReference type="Proteomes" id="UP001066276">
    <property type="component" value="Chromosome 3_2"/>
</dbReference>